<organism evidence="2 3">
    <name type="scientific">Phytophthora cactorum</name>
    <dbReference type="NCBI Taxonomy" id="29920"/>
    <lineage>
        <taxon>Eukaryota</taxon>
        <taxon>Sar</taxon>
        <taxon>Stramenopiles</taxon>
        <taxon>Oomycota</taxon>
        <taxon>Peronosporomycetes</taxon>
        <taxon>Peronosporales</taxon>
        <taxon>Peronosporaceae</taxon>
        <taxon>Phytophthora</taxon>
    </lineage>
</organism>
<dbReference type="VEuPathDB" id="FungiDB:PC110_g6227"/>
<sequence>MVVRRETCSEHDAFIARLKGKPTAERQRLASEHRAYLNGVADVDVDFGPDAASAVAAPAVPRPPRGKDASYLAAKKKAALGKKMTKRRMDEALKVEKRVKEAKALERATTAARSKKSGAGAKEKATAKREMRKASPKAGSKKSKKPKTTSPHVAEGDGDGDASASSASSSSTEMAAESDRIVLSSCDSAWEPEPVRATR</sequence>
<gene>
    <name evidence="2" type="ORF">PC113_g3748</name>
</gene>
<feature type="compositionally biased region" description="Basic residues" evidence="1">
    <location>
        <begin position="134"/>
        <end position="147"/>
    </location>
</feature>
<dbReference type="AlphaFoldDB" id="A0A8T0ZSF9"/>
<feature type="compositionally biased region" description="Basic and acidic residues" evidence="1">
    <location>
        <begin position="121"/>
        <end position="133"/>
    </location>
</feature>
<evidence type="ECO:0000313" key="3">
    <source>
        <dbReference type="Proteomes" id="UP000735874"/>
    </source>
</evidence>
<dbReference type="EMBL" id="RCMG01000059">
    <property type="protein sequence ID" value="KAG2865370.1"/>
    <property type="molecule type" value="Genomic_DNA"/>
</dbReference>
<proteinExistence type="predicted"/>
<protein>
    <submittedName>
        <fullName evidence="2">Uncharacterized protein</fullName>
    </submittedName>
</protein>
<feature type="compositionally biased region" description="Basic and acidic residues" evidence="1">
    <location>
        <begin position="97"/>
        <end position="106"/>
    </location>
</feature>
<evidence type="ECO:0000256" key="1">
    <source>
        <dbReference type="SAM" id="MobiDB-lite"/>
    </source>
</evidence>
<dbReference type="Proteomes" id="UP000735874">
    <property type="component" value="Unassembled WGS sequence"/>
</dbReference>
<feature type="region of interest" description="Disordered" evidence="1">
    <location>
        <begin position="97"/>
        <end position="199"/>
    </location>
</feature>
<reference evidence="2" key="1">
    <citation type="submission" date="2018-10" db="EMBL/GenBank/DDBJ databases">
        <title>Effector identification in a new, highly contiguous assembly of the strawberry crown rot pathogen Phytophthora cactorum.</title>
        <authorList>
            <person name="Armitage A.D."/>
            <person name="Nellist C.F."/>
            <person name="Bates H."/>
            <person name="Vickerstaff R.J."/>
            <person name="Harrison R.J."/>
        </authorList>
    </citation>
    <scope>NUCLEOTIDE SEQUENCE</scope>
    <source>
        <strain evidence="2">15-7</strain>
    </source>
</reference>
<feature type="compositionally biased region" description="Low complexity" evidence="1">
    <location>
        <begin position="161"/>
        <end position="175"/>
    </location>
</feature>
<name>A0A8T0ZSF9_9STRA</name>
<accession>A0A8T0ZSF9</accession>
<evidence type="ECO:0000313" key="2">
    <source>
        <dbReference type="EMBL" id="KAG2865370.1"/>
    </source>
</evidence>
<comment type="caution">
    <text evidence="2">The sequence shown here is derived from an EMBL/GenBank/DDBJ whole genome shotgun (WGS) entry which is preliminary data.</text>
</comment>